<dbReference type="InterPro" id="IPR035680">
    <property type="entry name" value="Clx_II_MBL"/>
</dbReference>
<dbReference type="InterPro" id="IPR050110">
    <property type="entry name" value="Glyoxalase_II_hydrolase"/>
</dbReference>
<evidence type="ECO:0000259" key="10">
    <source>
        <dbReference type="SMART" id="SM00849"/>
    </source>
</evidence>
<dbReference type="SUPFAM" id="SSF56281">
    <property type="entry name" value="Metallo-hydrolase/oxidoreductase"/>
    <property type="match status" value="1"/>
</dbReference>
<evidence type="ECO:0000256" key="8">
    <source>
        <dbReference type="ARBA" id="ARBA00022833"/>
    </source>
</evidence>
<keyword evidence="6" id="KW-0479">Metal-binding</keyword>
<proteinExistence type="inferred from homology"/>
<evidence type="ECO:0000256" key="4">
    <source>
        <dbReference type="ARBA" id="ARBA00006759"/>
    </source>
</evidence>
<dbReference type="GO" id="GO:0046872">
    <property type="term" value="F:metal ion binding"/>
    <property type="evidence" value="ECO:0007669"/>
    <property type="project" value="UniProtKB-KW"/>
</dbReference>
<comment type="catalytic activity">
    <reaction evidence="1">
        <text>an S-(2-hydroxyacyl)glutathione + H2O = a 2-hydroxy carboxylate + glutathione + H(+)</text>
        <dbReference type="Rhea" id="RHEA:21864"/>
        <dbReference type="ChEBI" id="CHEBI:15377"/>
        <dbReference type="ChEBI" id="CHEBI:15378"/>
        <dbReference type="ChEBI" id="CHEBI:57925"/>
        <dbReference type="ChEBI" id="CHEBI:58896"/>
        <dbReference type="ChEBI" id="CHEBI:71261"/>
        <dbReference type="EC" id="3.1.2.6"/>
    </reaction>
</comment>
<name>A0A3B1AJK9_9ZZZZ</name>
<dbReference type="PANTHER" id="PTHR43705">
    <property type="entry name" value="HYDROXYACYLGLUTATHIONE HYDROLASE"/>
    <property type="match status" value="1"/>
</dbReference>
<dbReference type="InterPro" id="IPR001279">
    <property type="entry name" value="Metallo-B-lactamas"/>
</dbReference>
<dbReference type="InterPro" id="IPR032282">
    <property type="entry name" value="HAGH_C"/>
</dbReference>
<reference evidence="11" key="1">
    <citation type="submission" date="2018-06" db="EMBL/GenBank/DDBJ databases">
        <authorList>
            <person name="Zhirakovskaya E."/>
        </authorList>
    </citation>
    <scope>NUCLEOTIDE SEQUENCE</scope>
</reference>
<evidence type="ECO:0000256" key="2">
    <source>
        <dbReference type="ARBA" id="ARBA00001947"/>
    </source>
</evidence>
<evidence type="ECO:0000256" key="6">
    <source>
        <dbReference type="ARBA" id="ARBA00022723"/>
    </source>
</evidence>
<dbReference type="InterPro" id="IPR036866">
    <property type="entry name" value="RibonucZ/Hydroxyglut_hydro"/>
</dbReference>
<dbReference type="EC" id="3.1.2.6" evidence="5"/>
<comment type="similarity">
    <text evidence="4">Belongs to the metallo-beta-lactamase superfamily. Glyoxalase II family.</text>
</comment>
<dbReference type="CDD" id="cd07723">
    <property type="entry name" value="hydroxyacylglutathione_hydrolase_MBL-fold"/>
    <property type="match status" value="1"/>
</dbReference>
<dbReference type="Gene3D" id="3.60.15.10">
    <property type="entry name" value="Ribonuclease Z/Hydroxyacylglutathione hydrolase-like"/>
    <property type="match status" value="1"/>
</dbReference>
<dbReference type="HAMAP" id="MF_01374">
    <property type="entry name" value="Glyoxalase_2"/>
    <property type="match status" value="1"/>
</dbReference>
<evidence type="ECO:0000256" key="5">
    <source>
        <dbReference type="ARBA" id="ARBA00011917"/>
    </source>
</evidence>
<dbReference type="EMBL" id="UOFU01000178">
    <property type="protein sequence ID" value="VAW99587.1"/>
    <property type="molecule type" value="Genomic_DNA"/>
</dbReference>
<accession>A0A3B1AJK9</accession>
<dbReference type="PANTHER" id="PTHR43705:SF1">
    <property type="entry name" value="HYDROXYACYLGLUTATHIONE HYDROLASE GLOB"/>
    <property type="match status" value="1"/>
</dbReference>
<evidence type="ECO:0000256" key="7">
    <source>
        <dbReference type="ARBA" id="ARBA00022801"/>
    </source>
</evidence>
<dbReference type="Pfam" id="PF16123">
    <property type="entry name" value="HAGH_C"/>
    <property type="match status" value="1"/>
</dbReference>
<evidence type="ECO:0000313" key="11">
    <source>
        <dbReference type="EMBL" id="VAW99587.1"/>
    </source>
</evidence>
<dbReference type="NCBIfam" id="TIGR03413">
    <property type="entry name" value="GSH_gloB"/>
    <property type="match status" value="1"/>
</dbReference>
<dbReference type="GO" id="GO:0019243">
    <property type="term" value="P:methylglyoxal catabolic process to D-lactate via S-lactoyl-glutathione"/>
    <property type="evidence" value="ECO:0007669"/>
    <property type="project" value="InterPro"/>
</dbReference>
<comment type="cofactor">
    <cofactor evidence="2">
        <name>Zn(2+)</name>
        <dbReference type="ChEBI" id="CHEBI:29105"/>
    </cofactor>
</comment>
<dbReference type="InterPro" id="IPR017782">
    <property type="entry name" value="Hydroxyacylglutathione_Hdrlase"/>
</dbReference>
<feature type="domain" description="Metallo-beta-lactamase" evidence="10">
    <location>
        <begin position="12"/>
        <end position="172"/>
    </location>
</feature>
<evidence type="ECO:0000256" key="1">
    <source>
        <dbReference type="ARBA" id="ARBA00001623"/>
    </source>
</evidence>
<evidence type="ECO:0000256" key="3">
    <source>
        <dbReference type="ARBA" id="ARBA00004963"/>
    </source>
</evidence>
<protein>
    <recommendedName>
        <fullName evidence="5">hydroxyacylglutathione hydrolase</fullName>
        <ecNumber evidence="5">3.1.2.6</ecNumber>
    </recommendedName>
    <alternativeName>
        <fullName evidence="9">Glyoxalase II</fullName>
    </alternativeName>
</protein>
<dbReference type="GO" id="GO:0004416">
    <property type="term" value="F:hydroxyacylglutathione hydrolase activity"/>
    <property type="evidence" value="ECO:0007669"/>
    <property type="project" value="UniProtKB-EC"/>
</dbReference>
<sequence>MLTVQGIPAFDDNYIWCIGTDTGTDVALIDPGDAKPVITALHAQGLTPRAILITHHHPDHTGGIDQLVAHYGLPVFGPKHENIPHRSHPLGEGDTVELPQLHLQVMDVPGHTRGHIAFYRAADSLGSAMLFCGDTLFTGGCGRLFEGTPAQMQDALQRIRALPNDTLVYCAHEYTEANLGFAHIAEPHNAAISQRQKEVHAVRQQGLPTVPAPLGLEKATNPFLRWDAPELVRNTEAFAGRPLTTPTEVFAMLRQWKDSLD</sequence>
<dbReference type="SMART" id="SM00849">
    <property type="entry name" value="Lactamase_B"/>
    <property type="match status" value="1"/>
</dbReference>
<gene>
    <name evidence="11" type="ORF">MNBD_GAMMA20-1432</name>
</gene>
<evidence type="ECO:0000256" key="9">
    <source>
        <dbReference type="ARBA" id="ARBA00031044"/>
    </source>
</evidence>
<comment type="pathway">
    <text evidence="3">Secondary metabolite metabolism; methylglyoxal degradation; (R)-lactate from methylglyoxal: step 2/2.</text>
</comment>
<keyword evidence="8" id="KW-0862">Zinc</keyword>
<keyword evidence="7 11" id="KW-0378">Hydrolase</keyword>
<organism evidence="11">
    <name type="scientific">hydrothermal vent metagenome</name>
    <dbReference type="NCBI Taxonomy" id="652676"/>
    <lineage>
        <taxon>unclassified sequences</taxon>
        <taxon>metagenomes</taxon>
        <taxon>ecological metagenomes</taxon>
    </lineage>
</organism>
<dbReference type="AlphaFoldDB" id="A0A3B1AJK9"/>
<dbReference type="PIRSF" id="PIRSF005457">
    <property type="entry name" value="Glx"/>
    <property type="match status" value="1"/>
</dbReference>
<dbReference type="Pfam" id="PF00753">
    <property type="entry name" value="Lactamase_B"/>
    <property type="match status" value="1"/>
</dbReference>